<dbReference type="InterPro" id="IPR018494">
    <property type="entry name" value="Oxysterol-bd_CS"/>
</dbReference>
<feature type="region of interest" description="Disordered" evidence="4">
    <location>
        <begin position="560"/>
        <end position="590"/>
    </location>
</feature>
<feature type="region of interest" description="Disordered" evidence="4">
    <location>
        <begin position="312"/>
        <end position="359"/>
    </location>
</feature>
<sequence>MFKLGKSKKKASDAPSTQSNGSAGAAVVAAEEEIAYHADADENGGMVCTNDELLKQQREAIMQWVKSMGKRLLTGNVNLINTPFPVNIFEPRSYLEKLADVWVYPRYLTAAAQATDPVERMKLVTTWFIAGLHHAFANWRKPFNPILGETWQAALSDGTTMFMEQISHHPPVSAFHMEGPGGSYRFRGLSQPTVSIQVKYYGFKTVAKGFRYVEFRDGTRIELHYPQYYIKNVVYGSSRPRAEVDGQAILVDVRNKLKTVIHFGALKGARSRVLRRVDAVHGYIYDCRHNQASLEEKTSTADMAEALEEAGLAASRQRGAAGPGGPGSGEGPGSGDADDEEFESASENEYDPDKEEGDATAALERAAAEAAEAAAAAEEADAIAAVESANGTNDALLGPDDVRDSSGPASRTGASPPRPGGSARGSLSGEGAGLGPSLSSGLPKLDGSTHGSGVGGKGHGGGGGSFFSMSALNSMGKLLRITQAPSPSNLDPTPSEKEGVAVAAIEGSWLSHVSIDGVRYWSINKEVPDSWRPVPDPLPSDSRYRQDLVVLAGGDMKGAQAAKEALENRQRHDKKLREAALASGSRSYRH</sequence>
<comment type="similarity">
    <text evidence="1 3">Belongs to the OSBP family.</text>
</comment>
<dbReference type="GO" id="GO:0032934">
    <property type="term" value="F:sterol binding"/>
    <property type="evidence" value="ECO:0007669"/>
    <property type="project" value="TreeGrafter"/>
</dbReference>
<protein>
    <recommendedName>
        <fullName evidence="7">Oxysterol-binding protein</fullName>
    </recommendedName>
</protein>
<comment type="caution">
    <text evidence="5">The sequence shown here is derived from an EMBL/GenBank/DDBJ whole genome shotgun (WGS) entry which is preliminary data.</text>
</comment>
<feature type="compositionally biased region" description="Low complexity" evidence="4">
    <location>
        <begin position="435"/>
        <end position="449"/>
    </location>
</feature>
<dbReference type="PROSITE" id="PS01013">
    <property type="entry name" value="OSBP"/>
    <property type="match status" value="1"/>
</dbReference>
<dbReference type="AlphaFoldDB" id="A0A835T7T4"/>
<feature type="region of interest" description="Disordered" evidence="4">
    <location>
        <begin position="391"/>
        <end position="459"/>
    </location>
</feature>
<dbReference type="PANTHER" id="PTHR10972:SF205">
    <property type="entry name" value="OXYSTEROL-BINDING PROTEIN 1"/>
    <property type="match status" value="1"/>
</dbReference>
<dbReference type="Gene3D" id="1.10.287.2720">
    <property type="match status" value="1"/>
</dbReference>
<feature type="compositionally biased region" description="Acidic residues" evidence="4">
    <location>
        <begin position="336"/>
        <end position="358"/>
    </location>
</feature>
<feature type="region of interest" description="Disordered" evidence="4">
    <location>
        <begin position="1"/>
        <end position="23"/>
    </location>
</feature>
<evidence type="ECO:0000256" key="3">
    <source>
        <dbReference type="RuleBase" id="RU003844"/>
    </source>
</evidence>
<dbReference type="OrthoDB" id="14833at2759"/>
<keyword evidence="2" id="KW-0597">Phosphoprotein</keyword>
<feature type="compositionally biased region" description="Basic and acidic residues" evidence="4">
    <location>
        <begin position="564"/>
        <end position="578"/>
    </location>
</feature>
<accession>A0A835T7T4</accession>
<dbReference type="Pfam" id="PF01237">
    <property type="entry name" value="Oxysterol_BP"/>
    <property type="match status" value="1"/>
</dbReference>
<evidence type="ECO:0000313" key="6">
    <source>
        <dbReference type="Proteomes" id="UP000613740"/>
    </source>
</evidence>
<dbReference type="SUPFAM" id="SSF144000">
    <property type="entry name" value="Oxysterol-binding protein-like"/>
    <property type="match status" value="2"/>
</dbReference>
<gene>
    <name evidence="5" type="ORF">HYH02_012847</name>
</gene>
<reference evidence="5" key="1">
    <citation type="journal article" date="2020" name="bioRxiv">
        <title>Comparative genomics of Chlamydomonas.</title>
        <authorList>
            <person name="Craig R.J."/>
            <person name="Hasan A.R."/>
            <person name="Ness R.W."/>
            <person name="Keightley P.D."/>
        </authorList>
    </citation>
    <scope>NUCLEOTIDE SEQUENCE</scope>
    <source>
        <strain evidence="5">CCAP 11/173</strain>
    </source>
</reference>
<dbReference type="GO" id="GO:0005829">
    <property type="term" value="C:cytosol"/>
    <property type="evidence" value="ECO:0007669"/>
    <property type="project" value="TreeGrafter"/>
</dbReference>
<proteinExistence type="inferred from homology"/>
<dbReference type="EMBL" id="JAEHOD010000064">
    <property type="protein sequence ID" value="KAG2433146.1"/>
    <property type="molecule type" value="Genomic_DNA"/>
</dbReference>
<dbReference type="Gene3D" id="2.40.160.120">
    <property type="match status" value="1"/>
</dbReference>
<dbReference type="GO" id="GO:0016020">
    <property type="term" value="C:membrane"/>
    <property type="evidence" value="ECO:0007669"/>
    <property type="project" value="TreeGrafter"/>
</dbReference>
<evidence type="ECO:0000256" key="1">
    <source>
        <dbReference type="ARBA" id="ARBA00008842"/>
    </source>
</evidence>
<keyword evidence="6" id="KW-1185">Reference proteome</keyword>
<organism evidence="5 6">
    <name type="scientific">Chlamydomonas schloesseri</name>
    <dbReference type="NCBI Taxonomy" id="2026947"/>
    <lineage>
        <taxon>Eukaryota</taxon>
        <taxon>Viridiplantae</taxon>
        <taxon>Chlorophyta</taxon>
        <taxon>core chlorophytes</taxon>
        <taxon>Chlorophyceae</taxon>
        <taxon>CS clade</taxon>
        <taxon>Chlamydomonadales</taxon>
        <taxon>Chlamydomonadaceae</taxon>
        <taxon>Chlamydomonas</taxon>
    </lineage>
</organism>
<feature type="compositionally biased region" description="Gly residues" evidence="4">
    <location>
        <begin position="321"/>
        <end position="334"/>
    </location>
</feature>
<dbReference type="PANTHER" id="PTHR10972">
    <property type="entry name" value="OXYSTEROL-BINDING PROTEIN-RELATED"/>
    <property type="match status" value="1"/>
</dbReference>
<name>A0A835T7T4_9CHLO</name>
<evidence type="ECO:0000313" key="5">
    <source>
        <dbReference type="EMBL" id="KAG2433146.1"/>
    </source>
</evidence>
<feature type="compositionally biased region" description="Gly residues" evidence="4">
    <location>
        <begin position="450"/>
        <end position="459"/>
    </location>
</feature>
<dbReference type="Proteomes" id="UP000613740">
    <property type="component" value="Unassembled WGS sequence"/>
</dbReference>
<evidence type="ECO:0000256" key="2">
    <source>
        <dbReference type="ARBA" id="ARBA00022553"/>
    </source>
</evidence>
<evidence type="ECO:0008006" key="7">
    <source>
        <dbReference type="Google" id="ProtNLM"/>
    </source>
</evidence>
<dbReference type="InterPro" id="IPR000648">
    <property type="entry name" value="Oxysterol-bd"/>
</dbReference>
<evidence type="ECO:0000256" key="4">
    <source>
        <dbReference type="SAM" id="MobiDB-lite"/>
    </source>
</evidence>
<dbReference type="InterPro" id="IPR037239">
    <property type="entry name" value="OSBP_sf"/>
</dbReference>